<dbReference type="Proteomes" id="UP000176689">
    <property type="component" value="Unassembled WGS sequence"/>
</dbReference>
<accession>A0A1F6EA96</accession>
<proteinExistence type="predicted"/>
<dbReference type="AlphaFoldDB" id="A0A1F6EA96"/>
<comment type="caution">
    <text evidence="1">The sequence shown here is derived from an EMBL/GenBank/DDBJ whole genome shotgun (WGS) entry which is preliminary data.</text>
</comment>
<reference evidence="1 2" key="1">
    <citation type="journal article" date="2016" name="Nat. Commun.">
        <title>Thousands of microbial genomes shed light on interconnected biogeochemical processes in an aquifer system.</title>
        <authorList>
            <person name="Anantharaman K."/>
            <person name="Brown C.T."/>
            <person name="Hug L.A."/>
            <person name="Sharon I."/>
            <person name="Castelle C.J."/>
            <person name="Probst A.J."/>
            <person name="Thomas B.C."/>
            <person name="Singh A."/>
            <person name="Wilkins M.J."/>
            <person name="Karaoz U."/>
            <person name="Brodie E.L."/>
            <person name="Williams K.H."/>
            <person name="Hubbard S.S."/>
            <person name="Banfield J.F."/>
        </authorList>
    </citation>
    <scope>NUCLEOTIDE SEQUENCE [LARGE SCALE GENOMIC DNA]</scope>
</reference>
<organism evidence="1 2">
    <name type="scientific">Candidatus Kaiserbacteria bacterium RIFCSPHIGHO2_12_FULL_53_13</name>
    <dbReference type="NCBI Taxonomy" id="1798502"/>
    <lineage>
        <taxon>Bacteria</taxon>
        <taxon>Candidatus Kaiseribacteriota</taxon>
    </lineage>
</organism>
<dbReference type="EMBL" id="MFLP01000022">
    <property type="protein sequence ID" value="OGG70588.1"/>
    <property type="molecule type" value="Genomic_DNA"/>
</dbReference>
<evidence type="ECO:0000313" key="1">
    <source>
        <dbReference type="EMBL" id="OGG70588.1"/>
    </source>
</evidence>
<name>A0A1F6EA96_9BACT</name>
<evidence type="ECO:0000313" key="2">
    <source>
        <dbReference type="Proteomes" id="UP000176689"/>
    </source>
</evidence>
<protein>
    <submittedName>
        <fullName evidence="1">Uncharacterized protein</fullName>
    </submittedName>
</protein>
<sequence length="125" mass="13607">MLGIAMCLTNLDNAGKAVCAALNEDGTYNLVLIEVRKAAPDVRWAARETNLSATQHLVHGKSVSQSEAIASITRLVASRRSWIGAPVPVFLLRNIAAGVRELSLVDARLMPRKIRELEVKISYPS</sequence>
<gene>
    <name evidence="1" type="ORF">A3F27_03055</name>
</gene>